<dbReference type="EMBL" id="BARW01004455">
    <property type="protein sequence ID" value="GAI63269.1"/>
    <property type="molecule type" value="Genomic_DNA"/>
</dbReference>
<sequence>GRILIIISPKILEEEIEMSFGLNLILSFFATFSAKEEIVFGIFLPSKTGFFGIINVCPFEIGFISKTAIAFLFSSIL</sequence>
<proteinExistence type="predicted"/>
<reference evidence="1" key="1">
    <citation type="journal article" date="2014" name="Front. Microbiol.">
        <title>High frequency of phylogenetically diverse reductive dehalogenase-homologous genes in deep subseafloor sedimentary metagenomes.</title>
        <authorList>
            <person name="Kawai M."/>
            <person name="Futagami T."/>
            <person name="Toyoda A."/>
            <person name="Takaki Y."/>
            <person name="Nishi S."/>
            <person name="Hori S."/>
            <person name="Arai W."/>
            <person name="Tsubouchi T."/>
            <person name="Morono Y."/>
            <person name="Uchiyama I."/>
            <person name="Ito T."/>
            <person name="Fujiyama A."/>
            <person name="Inagaki F."/>
            <person name="Takami H."/>
        </authorList>
    </citation>
    <scope>NUCLEOTIDE SEQUENCE</scope>
    <source>
        <strain evidence="1">Expedition CK06-06</strain>
    </source>
</reference>
<accession>X1S623</accession>
<dbReference type="AlphaFoldDB" id="X1S623"/>
<gene>
    <name evidence="1" type="ORF">S12H4_10422</name>
</gene>
<protein>
    <submittedName>
        <fullName evidence="1">Uncharacterized protein</fullName>
    </submittedName>
</protein>
<name>X1S623_9ZZZZ</name>
<organism evidence="1">
    <name type="scientific">marine sediment metagenome</name>
    <dbReference type="NCBI Taxonomy" id="412755"/>
    <lineage>
        <taxon>unclassified sequences</taxon>
        <taxon>metagenomes</taxon>
        <taxon>ecological metagenomes</taxon>
    </lineage>
</organism>
<comment type="caution">
    <text evidence="1">The sequence shown here is derived from an EMBL/GenBank/DDBJ whole genome shotgun (WGS) entry which is preliminary data.</text>
</comment>
<feature type="non-terminal residue" evidence="1">
    <location>
        <position position="1"/>
    </location>
</feature>
<evidence type="ECO:0000313" key="1">
    <source>
        <dbReference type="EMBL" id="GAI63269.1"/>
    </source>
</evidence>